<proteinExistence type="predicted"/>
<keyword evidence="2" id="KW-0614">Plasmid</keyword>
<evidence type="ECO:0000256" key="1">
    <source>
        <dbReference type="SAM" id="Phobius"/>
    </source>
</evidence>
<organism evidence="2">
    <name type="scientific">Enterococcus faecalis</name>
    <name type="common">Streptococcus faecalis</name>
    <dbReference type="NCBI Taxonomy" id="1351"/>
    <lineage>
        <taxon>Bacteria</taxon>
        <taxon>Bacillati</taxon>
        <taxon>Bacillota</taxon>
        <taxon>Bacilli</taxon>
        <taxon>Lactobacillales</taxon>
        <taxon>Enterococcaceae</taxon>
        <taxon>Enterococcus</taxon>
    </lineage>
</organism>
<keyword evidence="1" id="KW-0812">Transmembrane</keyword>
<geneLocation type="plasmid" evidence="2">
    <name>pGTC3</name>
</geneLocation>
<feature type="transmembrane region" description="Helical" evidence="1">
    <location>
        <begin position="55"/>
        <end position="72"/>
    </location>
</feature>
<dbReference type="RefSeq" id="WP_057086821.1">
    <property type="nucleotide sequence ID" value="NZ_KY303941.1"/>
</dbReference>
<feature type="transmembrane region" description="Helical" evidence="1">
    <location>
        <begin position="12"/>
        <end position="35"/>
    </location>
</feature>
<keyword evidence="1" id="KW-0472">Membrane</keyword>
<dbReference type="AlphaFoldDB" id="A0A1W6QXV0"/>
<keyword evidence="1" id="KW-1133">Transmembrane helix</keyword>
<evidence type="ECO:0000313" key="2">
    <source>
        <dbReference type="EMBL" id="ARO46189.1"/>
    </source>
</evidence>
<reference evidence="2" key="1">
    <citation type="submission" date="2016-12" db="EMBL/GenBank/DDBJ databases">
        <title>Characterization of a Plasmid Isolated from Enterococcus faecalis found in the Fecal Material of a Blue Whale.</title>
        <authorList>
            <person name="McLaughlin R."/>
        </authorList>
    </citation>
    <scope>NUCLEOTIDE SEQUENCE</scope>
    <source>
        <strain evidence="2">3</strain>
        <plasmid evidence="2">pGTC3</plasmid>
    </source>
</reference>
<accession>A0A1W6QXV0</accession>
<protein>
    <submittedName>
        <fullName evidence="2">Uncharacterized protein</fullName>
    </submittedName>
</protein>
<feature type="transmembrane region" description="Helical" evidence="1">
    <location>
        <begin position="84"/>
        <end position="101"/>
    </location>
</feature>
<name>A0A1W6QXV0_ENTFL</name>
<dbReference type="EMBL" id="KY303941">
    <property type="protein sequence ID" value="ARO46189.1"/>
    <property type="molecule type" value="Genomic_DNA"/>
</dbReference>
<sequence length="111" mass="12327">MVNKVKEKWTRWTSVLQIILALGWIEVNTMMPAFADVESTLKGVETGLGSNFRKFANPALGIAVLIYGGCRFLGLELSQWAKRFAFGAFLGAAIIINFSWIKDTIWGWLGG</sequence>